<organism evidence="1 2">
    <name type="scientific">Colletotrichum chrysophilum</name>
    <dbReference type="NCBI Taxonomy" id="1836956"/>
    <lineage>
        <taxon>Eukaryota</taxon>
        <taxon>Fungi</taxon>
        <taxon>Dikarya</taxon>
        <taxon>Ascomycota</taxon>
        <taxon>Pezizomycotina</taxon>
        <taxon>Sordariomycetes</taxon>
        <taxon>Hypocreomycetidae</taxon>
        <taxon>Glomerellales</taxon>
        <taxon>Glomerellaceae</taxon>
        <taxon>Colletotrichum</taxon>
        <taxon>Colletotrichum gloeosporioides species complex</taxon>
    </lineage>
</organism>
<gene>
    <name evidence="1" type="ORF">CCHR01_19217</name>
</gene>
<dbReference type="AlphaFoldDB" id="A0AAD9E801"/>
<reference evidence="1" key="1">
    <citation type="submission" date="2023-01" db="EMBL/GenBank/DDBJ databases">
        <title>Colletotrichum chrysophilum M932 genome sequence.</title>
        <authorList>
            <person name="Baroncelli R."/>
        </authorList>
    </citation>
    <scope>NUCLEOTIDE SEQUENCE</scope>
    <source>
        <strain evidence="1">M932</strain>
    </source>
</reference>
<keyword evidence="2" id="KW-1185">Reference proteome</keyword>
<proteinExistence type="predicted"/>
<dbReference type="Proteomes" id="UP001243330">
    <property type="component" value="Unassembled WGS sequence"/>
</dbReference>
<sequence length="65" mass="6763">MSLARRLTAFGRIVQASGGDPSLSGLLAAIAGLGKEAPPCDDQARSFASRLLEHSVRQIVNATGR</sequence>
<protein>
    <submittedName>
        <fullName evidence="1">Uncharacterized protein</fullName>
    </submittedName>
</protein>
<name>A0AAD9E801_9PEZI</name>
<comment type="caution">
    <text evidence="1">The sequence shown here is derived from an EMBL/GenBank/DDBJ whole genome shotgun (WGS) entry which is preliminary data.</text>
</comment>
<evidence type="ECO:0000313" key="2">
    <source>
        <dbReference type="Proteomes" id="UP001243330"/>
    </source>
</evidence>
<dbReference type="EMBL" id="JAQOWY010000894">
    <property type="protein sequence ID" value="KAK1838158.1"/>
    <property type="molecule type" value="Genomic_DNA"/>
</dbReference>
<evidence type="ECO:0000313" key="1">
    <source>
        <dbReference type="EMBL" id="KAK1838158.1"/>
    </source>
</evidence>
<accession>A0AAD9E801</accession>